<name>A0ABN4IG26_9ENTR</name>
<sequence>MKRDLSAGSLIAFFLLAIITLNIAVLWTQNYQAGSEPVSVSAESCAQTAFGGALTGCEGAMLAFNGAPGGPLPGEPPLNFPRDEPLAAEAGQPLFSSTQIALYRNDDGFPDDADFPYDMPDDDPGFEGWEGSW</sequence>
<proteinExistence type="predicted"/>
<gene>
    <name evidence="3" type="ORF">AFK62_16880</name>
</gene>
<organism evidence="3 4">
    <name type="scientific">Cronobacter condimenti 1330</name>
    <dbReference type="NCBI Taxonomy" id="1073999"/>
    <lineage>
        <taxon>Bacteria</taxon>
        <taxon>Pseudomonadati</taxon>
        <taxon>Pseudomonadota</taxon>
        <taxon>Gammaproteobacteria</taxon>
        <taxon>Enterobacterales</taxon>
        <taxon>Enterobacteriaceae</taxon>
        <taxon>Cronobacter</taxon>
    </lineage>
</organism>
<reference evidence="3 4" key="2">
    <citation type="journal article" date="2016" name="Genome Announc.">
        <title>Fully Closed Genome Sequences of Five Type Strains of the Genus Cronobacter and One Cronobacter sakazakii Strain.</title>
        <authorList>
            <person name="Moine D."/>
            <person name="Kassam M."/>
            <person name="Baert L."/>
            <person name="Tang Y."/>
            <person name="Barretto C."/>
            <person name="Ngom Bru C."/>
            <person name="Klijn A."/>
            <person name="Descombes P."/>
        </authorList>
    </citation>
    <scope>NUCLEOTIDE SEQUENCE [LARGE SCALE GENOMIC DNA]</scope>
    <source>
        <strain evidence="3 4">LMG 26250</strain>
    </source>
</reference>
<keyword evidence="2" id="KW-0812">Transmembrane</keyword>
<evidence type="ECO:0000256" key="2">
    <source>
        <dbReference type="SAM" id="Phobius"/>
    </source>
</evidence>
<evidence type="ECO:0000313" key="4">
    <source>
        <dbReference type="Proteomes" id="UP000067320"/>
    </source>
</evidence>
<protein>
    <recommendedName>
        <fullName evidence="5">IncF plasmid conjugative transfer pilus assembly protein TraV</fullName>
    </recommendedName>
</protein>
<evidence type="ECO:0008006" key="5">
    <source>
        <dbReference type="Google" id="ProtNLM"/>
    </source>
</evidence>
<keyword evidence="4" id="KW-1185">Reference proteome</keyword>
<evidence type="ECO:0000313" key="3">
    <source>
        <dbReference type="EMBL" id="ALB64074.1"/>
    </source>
</evidence>
<keyword evidence="2" id="KW-0472">Membrane</keyword>
<reference evidence="4" key="1">
    <citation type="submission" date="2015-09" db="EMBL/GenBank/DDBJ databases">
        <title>Cronobacter genome sequencing and assembly.</title>
        <authorList>
            <person name="Descombes P."/>
            <person name="Baert L."/>
            <person name="Ngom-Bru C."/>
            <person name="Barretto C."/>
        </authorList>
    </citation>
    <scope>NUCLEOTIDE SEQUENCE [LARGE SCALE GENOMIC DNA]</scope>
    <source>
        <strain evidence="4">LMG 26250</strain>
    </source>
</reference>
<accession>A0ABN4IG26</accession>
<dbReference type="Proteomes" id="UP000067320">
    <property type="component" value="Chromosome"/>
</dbReference>
<feature type="region of interest" description="Disordered" evidence="1">
    <location>
        <begin position="111"/>
        <end position="133"/>
    </location>
</feature>
<dbReference type="EMBL" id="CP012264">
    <property type="protein sequence ID" value="ALB64074.1"/>
    <property type="molecule type" value="Genomic_DNA"/>
</dbReference>
<feature type="transmembrane region" description="Helical" evidence="2">
    <location>
        <begin position="7"/>
        <end position="27"/>
    </location>
</feature>
<keyword evidence="2" id="KW-1133">Transmembrane helix</keyword>
<dbReference type="RefSeq" id="WP_032984517.1">
    <property type="nucleotide sequence ID" value="NZ_CAKW01000091.1"/>
</dbReference>
<feature type="compositionally biased region" description="Acidic residues" evidence="1">
    <location>
        <begin position="111"/>
        <end position="125"/>
    </location>
</feature>
<evidence type="ECO:0000256" key="1">
    <source>
        <dbReference type="SAM" id="MobiDB-lite"/>
    </source>
</evidence>